<name>G5IB84_9FIRM</name>
<dbReference type="HOGENOM" id="CLU_2192425_0_0_9"/>
<comment type="caution">
    <text evidence="3">The sequence shown here is derived from an EMBL/GenBank/DDBJ whole genome shotgun (WGS) entry which is preliminary data.</text>
</comment>
<evidence type="ECO:0000313" key="3">
    <source>
        <dbReference type="EMBL" id="EHI61191.1"/>
    </source>
</evidence>
<dbReference type="Pfam" id="PF13699">
    <property type="entry name" value="eCIS_core"/>
    <property type="match status" value="1"/>
</dbReference>
<dbReference type="Proteomes" id="UP000005384">
    <property type="component" value="Unassembled WGS sequence"/>
</dbReference>
<feature type="region of interest" description="Disordered" evidence="1">
    <location>
        <begin position="96"/>
        <end position="123"/>
    </location>
</feature>
<gene>
    <name evidence="3" type="ORF">HMPREF9473_00806</name>
</gene>
<feature type="compositionally biased region" description="Basic and acidic residues" evidence="1">
    <location>
        <begin position="1"/>
        <end position="12"/>
    </location>
</feature>
<dbReference type="InterPro" id="IPR025295">
    <property type="entry name" value="eCIS_core_dom"/>
</dbReference>
<accession>G5IB84</accession>
<proteinExistence type="predicted"/>
<sequence length="123" mass="13497">MENRGKKAEPKKKSPTIKAVQKKSAPNMTGIPDDMKTRYETISGLSMDDVKVHYNSSKPATVQALAYTQGTNIYMGAGQERHLGHELWHVVQQKQGRVQPTGSVSGMPLNDSASLEREADLMG</sequence>
<dbReference type="PATRIC" id="fig|742737.3.peg.801"/>
<feature type="domain" description="eCIS core" evidence="2">
    <location>
        <begin position="31"/>
        <end position="96"/>
    </location>
</feature>
<reference evidence="3 4" key="1">
    <citation type="submission" date="2011-08" db="EMBL/GenBank/DDBJ databases">
        <title>The Genome Sequence of Clostridium hathewayi WAL-18680.</title>
        <authorList>
            <consortium name="The Broad Institute Genome Sequencing Platform"/>
            <person name="Earl A."/>
            <person name="Ward D."/>
            <person name="Feldgarden M."/>
            <person name="Gevers D."/>
            <person name="Finegold S.M."/>
            <person name="Summanen P.H."/>
            <person name="Molitoris D.R."/>
            <person name="Song M."/>
            <person name="Daigneault M."/>
            <person name="Allen-Vercoe E."/>
            <person name="Young S.K."/>
            <person name="Zeng Q."/>
            <person name="Gargeya S."/>
            <person name="Fitzgerald M."/>
            <person name="Haas B."/>
            <person name="Abouelleil A."/>
            <person name="Alvarado L."/>
            <person name="Arachchi H.M."/>
            <person name="Berlin A."/>
            <person name="Brown A."/>
            <person name="Chapman S.B."/>
            <person name="Chen Z."/>
            <person name="Dunbar C."/>
            <person name="Freedman E."/>
            <person name="Gearin G."/>
            <person name="Gellesch M."/>
            <person name="Goldberg J."/>
            <person name="Griggs A."/>
            <person name="Gujja S."/>
            <person name="Heiman D."/>
            <person name="Howarth C."/>
            <person name="Larson L."/>
            <person name="Lui A."/>
            <person name="MacDonald P.J.P."/>
            <person name="Montmayeur A."/>
            <person name="Murphy C."/>
            <person name="Neiman D."/>
            <person name="Pearson M."/>
            <person name="Priest M."/>
            <person name="Roberts A."/>
            <person name="Saif S."/>
            <person name="Shea T."/>
            <person name="Shenoy N."/>
            <person name="Sisk P."/>
            <person name="Stolte C."/>
            <person name="Sykes S."/>
            <person name="Wortman J."/>
            <person name="Nusbaum C."/>
            <person name="Birren B."/>
        </authorList>
    </citation>
    <scope>NUCLEOTIDE SEQUENCE [LARGE SCALE GENOMIC DNA]</scope>
    <source>
        <strain evidence="3 4">WAL-18680</strain>
    </source>
</reference>
<evidence type="ECO:0000259" key="2">
    <source>
        <dbReference type="Pfam" id="PF13699"/>
    </source>
</evidence>
<protein>
    <recommendedName>
        <fullName evidence="2">eCIS core domain-containing protein</fullName>
    </recommendedName>
</protein>
<feature type="compositionally biased region" description="Basic and acidic residues" evidence="1">
    <location>
        <begin position="114"/>
        <end position="123"/>
    </location>
</feature>
<organism evidence="3 4">
    <name type="scientific">Hungatella hathewayi WAL-18680</name>
    <dbReference type="NCBI Taxonomy" id="742737"/>
    <lineage>
        <taxon>Bacteria</taxon>
        <taxon>Bacillati</taxon>
        <taxon>Bacillota</taxon>
        <taxon>Clostridia</taxon>
        <taxon>Lachnospirales</taxon>
        <taxon>Lachnospiraceae</taxon>
        <taxon>Hungatella</taxon>
    </lineage>
</organism>
<evidence type="ECO:0000313" key="4">
    <source>
        <dbReference type="Proteomes" id="UP000005384"/>
    </source>
</evidence>
<dbReference type="EMBL" id="ADLN01000006">
    <property type="protein sequence ID" value="EHI61191.1"/>
    <property type="molecule type" value="Genomic_DNA"/>
</dbReference>
<evidence type="ECO:0000256" key="1">
    <source>
        <dbReference type="SAM" id="MobiDB-lite"/>
    </source>
</evidence>
<dbReference type="AlphaFoldDB" id="G5IB84"/>
<keyword evidence="4" id="KW-1185">Reference proteome</keyword>
<feature type="region of interest" description="Disordered" evidence="1">
    <location>
        <begin position="1"/>
        <end position="35"/>
    </location>
</feature>